<dbReference type="AlphaFoldDB" id="A0A5J4SDK6"/>
<comment type="caution">
    <text evidence="1">The sequence shown here is derived from an EMBL/GenBank/DDBJ whole genome shotgun (WGS) entry which is preliminary data.</text>
</comment>
<gene>
    <name evidence="1" type="ORF">EZS28_052316</name>
</gene>
<accession>A0A5J4SDK6</accession>
<proteinExistence type="predicted"/>
<organism evidence="1 2">
    <name type="scientific">Streblomastix strix</name>
    <dbReference type="NCBI Taxonomy" id="222440"/>
    <lineage>
        <taxon>Eukaryota</taxon>
        <taxon>Metamonada</taxon>
        <taxon>Preaxostyla</taxon>
        <taxon>Oxymonadida</taxon>
        <taxon>Streblomastigidae</taxon>
        <taxon>Streblomastix</taxon>
    </lineage>
</organism>
<evidence type="ECO:0000313" key="2">
    <source>
        <dbReference type="Proteomes" id="UP000324800"/>
    </source>
</evidence>
<reference evidence="1 2" key="1">
    <citation type="submission" date="2019-03" db="EMBL/GenBank/DDBJ databases">
        <title>Single cell metagenomics reveals metabolic interactions within the superorganism composed of flagellate Streblomastix strix and complex community of Bacteroidetes bacteria on its surface.</title>
        <authorList>
            <person name="Treitli S.C."/>
            <person name="Kolisko M."/>
            <person name="Husnik F."/>
            <person name="Keeling P."/>
            <person name="Hampl V."/>
        </authorList>
    </citation>
    <scope>NUCLEOTIDE SEQUENCE [LARGE SCALE GENOMIC DNA]</scope>
    <source>
        <strain evidence="1">ST1C</strain>
    </source>
</reference>
<protein>
    <submittedName>
        <fullName evidence="1">Uncharacterized protein</fullName>
    </submittedName>
</protein>
<name>A0A5J4SDK6_9EUKA</name>
<evidence type="ECO:0000313" key="1">
    <source>
        <dbReference type="EMBL" id="KAA6343373.1"/>
    </source>
</evidence>
<feature type="non-terminal residue" evidence="1">
    <location>
        <position position="1"/>
    </location>
</feature>
<dbReference type="Proteomes" id="UP000324800">
    <property type="component" value="Unassembled WGS sequence"/>
</dbReference>
<dbReference type="EMBL" id="SNRW01040520">
    <property type="protein sequence ID" value="KAA6343373.1"/>
    <property type="molecule type" value="Genomic_DNA"/>
</dbReference>
<sequence>KDYLSNTFMNKEFSIKQAQSCFICDKDIQVQQHKIAHLAQSLDMGVSALK</sequence>